<dbReference type="InterPro" id="IPR029044">
    <property type="entry name" value="Nucleotide-diphossugar_trans"/>
</dbReference>
<evidence type="ECO:0000259" key="15">
    <source>
        <dbReference type="SMART" id="SM00037"/>
    </source>
</evidence>
<evidence type="ECO:0000256" key="8">
    <source>
        <dbReference type="ARBA" id="ARBA00022692"/>
    </source>
</evidence>
<keyword evidence="11 14" id="KW-0472">Membrane</keyword>
<dbReference type="GO" id="GO:0007154">
    <property type="term" value="P:cell communication"/>
    <property type="evidence" value="ECO:0007669"/>
    <property type="project" value="InterPro"/>
</dbReference>
<dbReference type="InterPro" id="IPR013092">
    <property type="entry name" value="Connexin_N"/>
</dbReference>
<keyword evidence="10 14" id="KW-1133">Transmembrane helix</keyword>
<dbReference type="InterPro" id="IPR003859">
    <property type="entry name" value="Galactosyl_T"/>
</dbReference>
<comment type="pathway">
    <text evidence="3">Protein modification; protein glycosylation.</text>
</comment>
<protein>
    <submittedName>
        <fullName evidence="17">Uncharacterized protein</fullName>
    </submittedName>
</protein>
<dbReference type="GO" id="GO:0005922">
    <property type="term" value="C:connexin complex"/>
    <property type="evidence" value="ECO:0007669"/>
    <property type="project" value="InterPro"/>
</dbReference>
<accession>E4WU60</accession>
<keyword evidence="12" id="KW-0325">Glycoprotein</keyword>
<feature type="transmembrane region" description="Helical" evidence="14">
    <location>
        <begin position="21"/>
        <end position="40"/>
    </location>
</feature>
<dbReference type="EMBL" id="FN653016">
    <property type="protein sequence ID" value="CBY07319.1"/>
    <property type="molecule type" value="Genomic_DNA"/>
</dbReference>
<organism evidence="17">
    <name type="scientific">Oikopleura dioica</name>
    <name type="common">Tunicate</name>
    <dbReference type="NCBI Taxonomy" id="34765"/>
    <lineage>
        <taxon>Eukaryota</taxon>
        <taxon>Metazoa</taxon>
        <taxon>Chordata</taxon>
        <taxon>Tunicata</taxon>
        <taxon>Appendicularia</taxon>
        <taxon>Copelata</taxon>
        <taxon>Oikopleuridae</taxon>
        <taxon>Oikopleura</taxon>
    </lineage>
</organism>
<dbReference type="InterPro" id="IPR038359">
    <property type="entry name" value="Connexin_N_sf"/>
</dbReference>
<feature type="compositionally biased region" description="Low complexity" evidence="13">
    <location>
        <begin position="259"/>
        <end position="280"/>
    </location>
</feature>
<comment type="similarity">
    <text evidence="4">Belongs to the glycosyltransferase 7 family.</text>
</comment>
<keyword evidence="9" id="KW-0735">Signal-anchor</keyword>
<dbReference type="Gene3D" id="1.20.1440.80">
    <property type="entry name" value="Gap junction channel protein cysteine-rich domain"/>
    <property type="match status" value="1"/>
</dbReference>
<dbReference type="PRINTS" id="PR00206">
    <property type="entry name" value="CONNEXIN"/>
</dbReference>
<gene>
    <name evidence="17" type="ORF">GSOID_T00006410001</name>
</gene>
<dbReference type="GO" id="GO:0005975">
    <property type="term" value="P:carbohydrate metabolic process"/>
    <property type="evidence" value="ECO:0007669"/>
    <property type="project" value="InterPro"/>
</dbReference>
<dbReference type="Proteomes" id="UP000001307">
    <property type="component" value="Unassembled WGS sequence"/>
</dbReference>
<dbReference type="GO" id="GO:0005794">
    <property type="term" value="C:Golgi apparatus"/>
    <property type="evidence" value="ECO:0007669"/>
    <property type="project" value="TreeGrafter"/>
</dbReference>
<evidence type="ECO:0000259" key="16">
    <source>
        <dbReference type="SMART" id="SM01089"/>
    </source>
</evidence>
<dbReference type="UniPathway" id="UPA00378"/>
<evidence type="ECO:0000256" key="7">
    <source>
        <dbReference type="ARBA" id="ARBA00022679"/>
    </source>
</evidence>
<feature type="domain" description="Connexin cysteine-rich" evidence="16">
    <location>
        <begin position="129"/>
        <end position="207"/>
    </location>
</feature>
<evidence type="ECO:0000313" key="18">
    <source>
        <dbReference type="Proteomes" id="UP000001307"/>
    </source>
</evidence>
<evidence type="ECO:0000256" key="12">
    <source>
        <dbReference type="ARBA" id="ARBA00023180"/>
    </source>
</evidence>
<dbReference type="InterPro" id="IPR027995">
    <property type="entry name" value="Galactosyl_T_N"/>
</dbReference>
<keyword evidence="5" id="KW-1003">Cell membrane</keyword>
<feature type="transmembrane region" description="Helical" evidence="14">
    <location>
        <begin position="76"/>
        <end position="96"/>
    </location>
</feature>
<dbReference type="InParanoid" id="E4WU60"/>
<dbReference type="OrthoDB" id="10038994at2759"/>
<evidence type="ECO:0000256" key="3">
    <source>
        <dbReference type="ARBA" id="ARBA00004922"/>
    </source>
</evidence>
<evidence type="ECO:0000256" key="4">
    <source>
        <dbReference type="ARBA" id="ARBA00005735"/>
    </source>
</evidence>
<feature type="compositionally biased region" description="Basic and acidic residues" evidence="13">
    <location>
        <begin position="303"/>
        <end position="327"/>
    </location>
</feature>
<dbReference type="InterPro" id="IPR000500">
    <property type="entry name" value="Connexin"/>
</dbReference>
<feature type="region of interest" description="Disordered" evidence="13">
    <location>
        <begin position="259"/>
        <end position="343"/>
    </location>
</feature>
<evidence type="ECO:0000256" key="9">
    <source>
        <dbReference type="ARBA" id="ARBA00022968"/>
    </source>
</evidence>
<evidence type="ECO:0000256" key="6">
    <source>
        <dbReference type="ARBA" id="ARBA00022676"/>
    </source>
</evidence>
<dbReference type="InterPro" id="IPR019570">
    <property type="entry name" value="Connexin_CCC"/>
</dbReference>
<dbReference type="SMART" id="SM00037">
    <property type="entry name" value="CNX"/>
    <property type="match status" value="1"/>
</dbReference>
<dbReference type="AlphaFoldDB" id="E4WU60"/>
<evidence type="ECO:0000256" key="13">
    <source>
        <dbReference type="SAM" id="MobiDB-lite"/>
    </source>
</evidence>
<comment type="subcellular location">
    <subcellularLocation>
        <location evidence="2">Cell membrane</location>
        <topology evidence="2">Multi-pass membrane protein</topology>
    </subcellularLocation>
    <subcellularLocation>
        <location evidence="1">Membrane</location>
        <topology evidence="1">Single-pass type II membrane protein</topology>
    </subcellularLocation>
</comment>
<keyword evidence="8 14" id="KW-0812">Transmembrane</keyword>
<dbReference type="Pfam" id="PF00029">
    <property type="entry name" value="Connexin"/>
    <property type="match status" value="2"/>
</dbReference>
<evidence type="ECO:0000256" key="1">
    <source>
        <dbReference type="ARBA" id="ARBA00004606"/>
    </source>
</evidence>
<evidence type="ECO:0000256" key="11">
    <source>
        <dbReference type="ARBA" id="ARBA00023136"/>
    </source>
</evidence>
<dbReference type="SMART" id="SM01089">
    <property type="entry name" value="Connexin_CCC"/>
    <property type="match status" value="1"/>
</dbReference>
<proteinExistence type="inferred from homology"/>
<dbReference type="GO" id="GO:0008378">
    <property type="term" value="F:galactosyltransferase activity"/>
    <property type="evidence" value="ECO:0007669"/>
    <property type="project" value="TreeGrafter"/>
</dbReference>
<evidence type="ECO:0000256" key="2">
    <source>
        <dbReference type="ARBA" id="ARBA00004651"/>
    </source>
</evidence>
<dbReference type="SUPFAM" id="SSF53448">
    <property type="entry name" value="Nucleotide-diphospho-sugar transferases"/>
    <property type="match status" value="1"/>
</dbReference>
<evidence type="ECO:0000256" key="10">
    <source>
        <dbReference type="ARBA" id="ARBA00022989"/>
    </source>
</evidence>
<name>E4WU60_OIKDI</name>
<sequence>MSWAVLEKVLQELSKSISLPGKLWVMYLFIFRILVVLSIGDKIFSDEQTRFQCDTNTPGCTNVCFNRFNPISPIRFWAVQVLFVAAPSIVFSLWIGHAVAQKKDESETRKLTKKTKIAIFSRLICQLTMEALFAALQFYLYSWRFDEHFECNPKKHFVDWTDENWRPCVGTIECYLSRPQEKNIFLWYMYASSGLCIILTIFELGIFLKTGSQQTAFLARPKGARKSVQPNRRMQNRLQNRRSQSIILLIQQSQLTTERISSTVDTTTVSPTTSTPSTTVNEKPTASKSEIPENANESIISEIDEKTERSSRKNRPESQKIDEKIEVPDYPASPRGNEGLQECPKYPDTLIGRDIPDSGLEIEWDQVEDKVADGLLEGGCWEPEDCFSTTKTAIIVPYKDRETHLKRLLYYLHPFLRRQKISYCIVVAEQYHDGRFNKGILMNAAFDALMKMDVGFDCVIFHDVDMLPEDDRNRYACGPSPIHLSLMINKYDYRYPYGTDFGGVTMMSAVNYTSVNGHTNVFWGWGREDSDIEYRIRKQMKIEKPEIFDSARYTMCGHAHPWTFQNEKHKAGIENSYQAVTHKMLMKLKDYRNRFDGLNSLNYRIVPKNS</sequence>
<keyword evidence="18" id="KW-1185">Reference proteome</keyword>
<keyword evidence="7" id="KW-0808">Transferase</keyword>
<feature type="transmembrane region" description="Helical" evidence="14">
    <location>
        <begin position="117"/>
        <end position="140"/>
    </location>
</feature>
<dbReference type="InterPro" id="IPR027791">
    <property type="entry name" value="Galactosyl_T_C"/>
</dbReference>
<dbReference type="Pfam" id="PF13733">
    <property type="entry name" value="Glyco_transf_7N"/>
    <property type="match status" value="1"/>
</dbReference>
<dbReference type="Gene3D" id="3.90.550.10">
    <property type="entry name" value="Spore Coat Polysaccharide Biosynthesis Protein SpsA, Chain A"/>
    <property type="match status" value="1"/>
</dbReference>
<evidence type="ECO:0000256" key="5">
    <source>
        <dbReference type="ARBA" id="ARBA00022475"/>
    </source>
</evidence>
<feature type="domain" description="Connexin N-terminal" evidence="15">
    <location>
        <begin position="42"/>
        <end position="75"/>
    </location>
</feature>
<reference evidence="17" key="1">
    <citation type="journal article" date="2010" name="Science">
        <title>Plasticity of animal genome architecture unmasked by rapid evolution of a pelagic tunicate.</title>
        <authorList>
            <person name="Denoeud F."/>
            <person name="Henriet S."/>
            <person name="Mungpakdee S."/>
            <person name="Aury J.M."/>
            <person name="Da Silva C."/>
            <person name="Brinkmann H."/>
            <person name="Mikhaleva J."/>
            <person name="Olsen L.C."/>
            <person name="Jubin C."/>
            <person name="Canestro C."/>
            <person name="Bouquet J.M."/>
            <person name="Danks G."/>
            <person name="Poulain J."/>
            <person name="Campsteijn C."/>
            <person name="Adamski M."/>
            <person name="Cross I."/>
            <person name="Yadetie F."/>
            <person name="Muffato M."/>
            <person name="Louis A."/>
            <person name="Butcher S."/>
            <person name="Tsagkogeorga G."/>
            <person name="Konrad A."/>
            <person name="Singh S."/>
            <person name="Jensen M.F."/>
            <person name="Cong E.H."/>
            <person name="Eikeseth-Otteraa H."/>
            <person name="Noel B."/>
            <person name="Anthouard V."/>
            <person name="Porcel B.M."/>
            <person name="Kachouri-Lafond R."/>
            <person name="Nishino A."/>
            <person name="Ugolini M."/>
            <person name="Chourrout P."/>
            <person name="Nishida H."/>
            <person name="Aasland R."/>
            <person name="Huzurbazar S."/>
            <person name="Westhof E."/>
            <person name="Delsuc F."/>
            <person name="Lehrach H."/>
            <person name="Reinhardt R."/>
            <person name="Weissenbach J."/>
            <person name="Roy S.W."/>
            <person name="Artiguenave F."/>
            <person name="Postlethwait J.H."/>
            <person name="Manak J.R."/>
            <person name="Thompson E.M."/>
            <person name="Jaillon O."/>
            <person name="Du Pasquier L."/>
            <person name="Boudinot P."/>
            <person name="Liberles D.A."/>
            <person name="Volff J.N."/>
            <person name="Philippe H."/>
            <person name="Lenhard B."/>
            <person name="Roest Crollius H."/>
            <person name="Wincker P."/>
            <person name="Chourrout D."/>
        </authorList>
    </citation>
    <scope>NUCLEOTIDE SEQUENCE [LARGE SCALE GENOMIC DNA]</scope>
</reference>
<evidence type="ECO:0000313" key="17">
    <source>
        <dbReference type="EMBL" id="CBY07319.1"/>
    </source>
</evidence>
<dbReference type="PANTHER" id="PTHR19300:SF57">
    <property type="entry name" value="BETA-1,4-N-ACETYLGALACTOSAMINYLTRANSFERASE"/>
    <property type="match status" value="1"/>
</dbReference>
<dbReference type="Pfam" id="PF02709">
    <property type="entry name" value="Glyco_transf_7C"/>
    <property type="match status" value="1"/>
</dbReference>
<dbReference type="PANTHER" id="PTHR19300">
    <property type="entry name" value="BETA-1,4-GALACTOSYLTRANSFERASE"/>
    <property type="match status" value="1"/>
</dbReference>
<feature type="transmembrane region" description="Helical" evidence="14">
    <location>
        <begin position="185"/>
        <end position="208"/>
    </location>
</feature>
<evidence type="ECO:0000256" key="14">
    <source>
        <dbReference type="SAM" id="Phobius"/>
    </source>
</evidence>
<keyword evidence="6" id="KW-0328">Glycosyltransferase</keyword>